<dbReference type="RefSeq" id="WP_101822524.1">
    <property type="nucleotide sequence ID" value="NZ_PKJC01000028.1"/>
</dbReference>
<dbReference type="SUPFAM" id="SSF56645">
    <property type="entry name" value="Acyl-CoA dehydrogenase NM domain-like"/>
    <property type="match status" value="1"/>
</dbReference>
<reference evidence="3 4" key="1">
    <citation type="submission" date="2017-12" db="EMBL/GenBank/DDBJ databases">
        <title>Phylogenetic diversity of female urinary microbiome.</title>
        <authorList>
            <person name="Thomas-White K."/>
            <person name="Wolfe A.J."/>
        </authorList>
    </citation>
    <scope>NUCLEOTIDE SEQUENCE [LARGE SCALE GENOMIC DNA]</scope>
    <source>
        <strain evidence="3 4">UMB0777</strain>
    </source>
</reference>
<dbReference type="Pfam" id="PF02770">
    <property type="entry name" value="Acyl-CoA_dh_M"/>
    <property type="match status" value="1"/>
</dbReference>
<organism evidence="3 4">
    <name type="scientific">Gordonia terrae</name>
    <dbReference type="NCBI Taxonomy" id="2055"/>
    <lineage>
        <taxon>Bacteria</taxon>
        <taxon>Bacillati</taxon>
        <taxon>Actinomycetota</taxon>
        <taxon>Actinomycetes</taxon>
        <taxon>Mycobacteriales</taxon>
        <taxon>Gordoniaceae</taxon>
        <taxon>Gordonia</taxon>
    </lineage>
</organism>
<protein>
    <submittedName>
        <fullName evidence="3">Acyl-CoA dehydrogenase</fullName>
    </submittedName>
</protein>
<dbReference type="EMBL" id="PKJC01000028">
    <property type="protein sequence ID" value="PKZ63257.1"/>
    <property type="molecule type" value="Genomic_DNA"/>
</dbReference>
<dbReference type="InterPro" id="IPR006091">
    <property type="entry name" value="Acyl-CoA_Oxase/DH_mid-dom"/>
</dbReference>
<dbReference type="InterPro" id="IPR046373">
    <property type="entry name" value="Acyl-CoA_Oxase/DH_mid-dom_sf"/>
</dbReference>
<evidence type="ECO:0000313" key="4">
    <source>
        <dbReference type="Proteomes" id="UP000234662"/>
    </source>
</evidence>
<keyword evidence="1" id="KW-0560">Oxidoreductase</keyword>
<dbReference type="PANTHER" id="PTHR48083">
    <property type="entry name" value="MEDIUM-CHAIN SPECIFIC ACYL-COA DEHYDROGENASE, MITOCHONDRIAL-RELATED"/>
    <property type="match status" value="1"/>
</dbReference>
<dbReference type="AlphaFoldDB" id="A0A2I1R2B0"/>
<accession>A0A2I1R2B0</accession>
<dbReference type="GO" id="GO:0005737">
    <property type="term" value="C:cytoplasm"/>
    <property type="evidence" value="ECO:0007669"/>
    <property type="project" value="TreeGrafter"/>
</dbReference>
<comment type="caution">
    <text evidence="3">The sequence shown here is derived from an EMBL/GenBank/DDBJ whole genome shotgun (WGS) entry which is preliminary data.</text>
</comment>
<name>A0A2I1R2B0_9ACTN</name>
<dbReference type="GO" id="GO:0033539">
    <property type="term" value="P:fatty acid beta-oxidation using acyl-CoA dehydrogenase"/>
    <property type="evidence" value="ECO:0007669"/>
    <property type="project" value="TreeGrafter"/>
</dbReference>
<dbReference type="STRING" id="2055.BCM27_01505"/>
<feature type="domain" description="Acyl-CoA oxidase/dehydrogenase middle" evidence="2">
    <location>
        <begin position="80"/>
        <end position="156"/>
    </location>
</feature>
<evidence type="ECO:0000256" key="1">
    <source>
        <dbReference type="ARBA" id="ARBA00023002"/>
    </source>
</evidence>
<dbReference type="Gene3D" id="2.40.110.10">
    <property type="entry name" value="Butyryl-CoA Dehydrogenase, subunit A, domain 2"/>
    <property type="match status" value="1"/>
</dbReference>
<dbReference type="GO" id="GO:0003995">
    <property type="term" value="F:acyl-CoA dehydrogenase activity"/>
    <property type="evidence" value="ECO:0007669"/>
    <property type="project" value="TreeGrafter"/>
</dbReference>
<gene>
    <name evidence="3" type="ORF">CYJ73_22795</name>
</gene>
<dbReference type="PANTHER" id="PTHR48083:SF37">
    <property type="entry name" value="DEHYDROGENASE, PUTATIVE-RELATED"/>
    <property type="match status" value="1"/>
</dbReference>
<dbReference type="InterPro" id="IPR009100">
    <property type="entry name" value="AcylCoA_DH/oxidase_NM_dom_sf"/>
</dbReference>
<proteinExistence type="predicted"/>
<evidence type="ECO:0000259" key="2">
    <source>
        <dbReference type="Pfam" id="PF02770"/>
    </source>
</evidence>
<dbReference type="InterPro" id="IPR050741">
    <property type="entry name" value="Acyl-CoA_dehydrogenase"/>
</dbReference>
<evidence type="ECO:0000313" key="3">
    <source>
        <dbReference type="EMBL" id="PKZ63257.1"/>
    </source>
</evidence>
<dbReference type="Proteomes" id="UP000234662">
    <property type="component" value="Unassembled WGS sequence"/>
</dbReference>
<sequence length="316" mass="32717">MTPARARAIVDDPSFPLPRPGRGHTLDRFAALVRACSDDVSTGRLVEAHADADAILAEICGGGTASGEFWGVWAAEGRDTRVDARSAAGGWELSGIKEWCSGATSCTHALVTAHTDAGNRLFAVDLGRPGVSADSSAWTNTGMRDSDTGTVTFDAVPADPVGEPGAYLDRPGFWQGGIGVAACWFGGARKVAAPLYRAAERSDDALLRMHAGAVDAHLAAGWAHLQAAAHEIDNDPTASAKRLAFAVRWSVEQVATAVIDRVGRALGPGPLAADPDHAQAVADLTVYIRQSHADRDLAVLGGLTGGRIPGPGSETS</sequence>